<evidence type="ECO:0000256" key="11">
    <source>
        <dbReference type="ARBA" id="ARBA00023065"/>
    </source>
</evidence>
<evidence type="ECO:0000256" key="14">
    <source>
        <dbReference type="ARBA" id="ARBA00023180"/>
    </source>
</evidence>
<keyword evidence="7 16" id="KW-0732">Signal</keyword>
<evidence type="ECO:0000256" key="12">
    <source>
        <dbReference type="ARBA" id="ARBA00023136"/>
    </source>
</evidence>
<evidence type="ECO:0000259" key="17">
    <source>
        <dbReference type="PROSITE" id="PS50234"/>
    </source>
</evidence>
<dbReference type="Gene3D" id="3.40.50.410">
    <property type="entry name" value="von Willebrand factor, type A domain"/>
    <property type="match status" value="1"/>
</dbReference>
<dbReference type="Pfam" id="PF00092">
    <property type="entry name" value="VWA"/>
    <property type="match status" value="1"/>
</dbReference>
<sequence length="1219" mass="145293">MFRHVVLVIIIIHLRGYSQRITADPKKIEETIKSIQNETLELVEIWSNEIGERLTDLSVTMSREDEVRKSFKSLENHLYTINGISLIETVANRIRTFMQDKIDAVKKIADYAEFLSYYRNTDKKYQSDSLKYFFYDTDEIQHTDKNFTRTQELTEDVFLMECHWWCHQKDLKELHNNIFTKERLKDLFGKRTTYENEEFSCDCDNLMDLVRSTESYQNLPMEEDVRFSDKINLNVSVIKVATNIYERDKSVLGGIKWSEPLDLIFKQNFLKDQELTWQYFASPLGFMRHYPAVKWSQERYHQTYDFRTRSWFTEAMTSPKDIIILLDRSGSMKGKKRALSLQIVNDILDTLNDNDFVNIFTFSNSTLPLVDCFSDTLFQANEENLRLLRENLPVYELEFVANITLGIEKAFETLKDFRETRRGSNCNQAIMLITEGIDYEYDINIFNRSNWQKDFPVRIFTYLLSTDRDDEKHMEFIACSNMGYYVNMTLKSDIREKILQYLPVMSRPINFDIHNKQVPIWSYLYVDLADRRLSNWLWTKFEGIRQREVFLDHSKRRVDRLQLKHKSQSHMLLQESHEFEKYEEKEHYNYMTTVSLPVYGRRDDEYNLIGVAGLDVPIKLFRTRIPHETIGVNGYAFIITNNGYILMHPEHRTEFEYILKPTFNRVDILETEILDDENEPRIFGEAIVKLREQMLKRQGKEAKLKIKYTLDDMKRIVRATRHYYFTEIGPFTLCIVLPEKYGFVKANKTSDLPNLKDPNPDFILNNRYWDVHPDWTYCRNCPHVIQDRHRKIQYAYYHPAYRTKLYNNLMYDLKKTSWFDNSIPNEHKFVEPYYVHKIFVSTNSGLTRWKIFNSDIYQSTYDQTEESYGRGIDEDWYQRSVEENFIDEDMFIFSVPFEISGYENNTMIRGTKAIFLEKQDLKTPIAVIGLEFNHQAMYKLYNSITTKSRRKKGDRRITCESDYLNCFILDNNAYILLSDEIEYTGRFIGDIRPDIMYHLVKQKVFRPTRMFDYQATCQLEPPEPAASDEQKCPKKKNSSTRKSTLYKMLYTNIFGILKWVWVLLCQLIQTVIAPSPEQVVKEETRSFVTLKINKTFPTPCDREMWLFTLNKEFPPSFYNNDTTKFSCNWPYVVRRIPKTNLIFLAINGKCAMTTINSYPHMPEPTKISYYYKNNKISLPCYIATMNNYTRSPYMNCYKRDKQEDELNKMNKTHCGHTWK</sequence>
<dbReference type="OrthoDB" id="10054666at2759"/>
<accession>A0A834IFQ2</accession>
<dbReference type="GO" id="GO:0005245">
    <property type="term" value="F:voltage-gated calcium channel activity"/>
    <property type="evidence" value="ECO:0007669"/>
    <property type="project" value="TreeGrafter"/>
</dbReference>
<keyword evidence="2" id="KW-0813">Transport</keyword>
<dbReference type="InterPro" id="IPR013680">
    <property type="entry name" value="VDCC_a2/dsu"/>
</dbReference>
<protein>
    <recommendedName>
        <fullName evidence="17">VWFA domain-containing protein</fullName>
    </recommendedName>
</protein>
<dbReference type="PANTHER" id="PTHR10166:SF63">
    <property type="entry name" value="STRAIGHTJACKET, ISOFORM C"/>
    <property type="match status" value="1"/>
</dbReference>
<dbReference type="SUPFAM" id="SSF53300">
    <property type="entry name" value="vWA-like"/>
    <property type="match status" value="1"/>
</dbReference>
<feature type="domain" description="VWFA" evidence="17">
    <location>
        <begin position="321"/>
        <end position="502"/>
    </location>
</feature>
<keyword evidence="12" id="KW-0472">Membrane</keyword>
<evidence type="ECO:0000313" key="18">
    <source>
        <dbReference type="EMBL" id="KAF7278152.1"/>
    </source>
</evidence>
<keyword evidence="3" id="KW-0109">Calcium transport</keyword>
<comment type="caution">
    <text evidence="18">The sequence shown here is derived from an EMBL/GenBank/DDBJ whole genome shotgun (WGS) entry which is preliminary data.</text>
</comment>
<evidence type="ECO:0000256" key="4">
    <source>
        <dbReference type="ARBA" id="ARBA00022673"/>
    </source>
</evidence>
<dbReference type="InterPro" id="IPR013608">
    <property type="entry name" value="VWA_N"/>
</dbReference>
<evidence type="ECO:0000256" key="15">
    <source>
        <dbReference type="ARBA" id="ARBA00023303"/>
    </source>
</evidence>
<dbReference type="AlphaFoldDB" id="A0A834IFQ2"/>
<reference evidence="18" key="1">
    <citation type="submission" date="2020-08" db="EMBL/GenBank/DDBJ databases">
        <title>Genome sequencing and assembly of the red palm weevil Rhynchophorus ferrugineus.</title>
        <authorList>
            <person name="Dias G.B."/>
            <person name="Bergman C.M."/>
            <person name="Manee M."/>
        </authorList>
    </citation>
    <scope>NUCLEOTIDE SEQUENCE</scope>
    <source>
        <strain evidence="18">AA-2017</strain>
        <tissue evidence="18">Whole larva</tissue>
    </source>
</reference>
<dbReference type="PANTHER" id="PTHR10166">
    <property type="entry name" value="VOLTAGE-DEPENDENT CALCIUM CHANNEL SUBUNIT ALPHA-2/DELTA-RELATED"/>
    <property type="match status" value="1"/>
</dbReference>
<evidence type="ECO:0000256" key="3">
    <source>
        <dbReference type="ARBA" id="ARBA00022568"/>
    </source>
</evidence>
<keyword evidence="13" id="KW-1015">Disulfide bond</keyword>
<feature type="signal peptide" evidence="16">
    <location>
        <begin position="1"/>
        <end position="18"/>
    </location>
</feature>
<keyword evidence="14" id="KW-0325">Glycoprotein</keyword>
<dbReference type="SMART" id="SM00327">
    <property type="entry name" value="VWA"/>
    <property type="match status" value="1"/>
</dbReference>
<dbReference type="InterPro" id="IPR036465">
    <property type="entry name" value="vWFA_dom_sf"/>
</dbReference>
<dbReference type="Pfam" id="PF08473">
    <property type="entry name" value="VGCC_alpha2"/>
    <property type="match status" value="1"/>
</dbReference>
<keyword evidence="6" id="KW-0479">Metal-binding</keyword>
<evidence type="ECO:0000256" key="16">
    <source>
        <dbReference type="SAM" id="SignalP"/>
    </source>
</evidence>
<proteinExistence type="predicted"/>
<gene>
    <name evidence="18" type="ORF">GWI33_008768</name>
</gene>
<dbReference type="GO" id="GO:0046872">
    <property type="term" value="F:metal ion binding"/>
    <property type="evidence" value="ECO:0007669"/>
    <property type="project" value="UniProtKB-KW"/>
</dbReference>
<evidence type="ECO:0000256" key="8">
    <source>
        <dbReference type="ARBA" id="ARBA00022837"/>
    </source>
</evidence>
<keyword evidence="8" id="KW-0106">Calcium</keyword>
<evidence type="ECO:0000256" key="10">
    <source>
        <dbReference type="ARBA" id="ARBA00022989"/>
    </source>
</evidence>
<evidence type="ECO:0000256" key="7">
    <source>
        <dbReference type="ARBA" id="ARBA00022729"/>
    </source>
</evidence>
<dbReference type="InterPro" id="IPR051173">
    <property type="entry name" value="Ca_channel_alpha-2/delta"/>
</dbReference>
<dbReference type="PROSITE" id="PS50234">
    <property type="entry name" value="VWFA"/>
    <property type="match status" value="1"/>
</dbReference>
<dbReference type="Gene3D" id="3.30.450.20">
    <property type="entry name" value="PAS domain"/>
    <property type="match status" value="1"/>
</dbReference>
<keyword evidence="10" id="KW-1133">Transmembrane helix</keyword>
<dbReference type="GO" id="GO:0005891">
    <property type="term" value="C:voltage-gated calcium channel complex"/>
    <property type="evidence" value="ECO:0007669"/>
    <property type="project" value="TreeGrafter"/>
</dbReference>
<keyword evidence="5" id="KW-0812">Transmembrane</keyword>
<keyword evidence="11" id="KW-0406">Ion transport</keyword>
<evidence type="ECO:0000256" key="1">
    <source>
        <dbReference type="ARBA" id="ARBA00004479"/>
    </source>
</evidence>
<evidence type="ECO:0000256" key="5">
    <source>
        <dbReference type="ARBA" id="ARBA00022692"/>
    </source>
</evidence>
<evidence type="ECO:0000256" key="6">
    <source>
        <dbReference type="ARBA" id="ARBA00022723"/>
    </source>
</evidence>
<name>A0A834IFQ2_RHYFE</name>
<keyword evidence="4" id="KW-0107">Calcium channel</keyword>
<dbReference type="Proteomes" id="UP000625711">
    <property type="component" value="Unassembled WGS sequence"/>
</dbReference>
<keyword evidence="15" id="KW-0407">Ion channel</keyword>
<keyword evidence="9" id="KW-0851">Voltage-gated channel</keyword>
<evidence type="ECO:0000256" key="2">
    <source>
        <dbReference type="ARBA" id="ARBA00022448"/>
    </source>
</evidence>
<evidence type="ECO:0000256" key="9">
    <source>
        <dbReference type="ARBA" id="ARBA00022882"/>
    </source>
</evidence>
<comment type="subcellular location">
    <subcellularLocation>
        <location evidence="1">Membrane</location>
        <topology evidence="1">Single-pass type I membrane protein</topology>
    </subcellularLocation>
</comment>
<evidence type="ECO:0000313" key="19">
    <source>
        <dbReference type="Proteomes" id="UP000625711"/>
    </source>
</evidence>
<organism evidence="18 19">
    <name type="scientific">Rhynchophorus ferrugineus</name>
    <name type="common">Red palm weevil</name>
    <name type="synonym">Curculio ferrugineus</name>
    <dbReference type="NCBI Taxonomy" id="354439"/>
    <lineage>
        <taxon>Eukaryota</taxon>
        <taxon>Metazoa</taxon>
        <taxon>Ecdysozoa</taxon>
        <taxon>Arthropoda</taxon>
        <taxon>Hexapoda</taxon>
        <taxon>Insecta</taxon>
        <taxon>Pterygota</taxon>
        <taxon>Neoptera</taxon>
        <taxon>Endopterygota</taxon>
        <taxon>Coleoptera</taxon>
        <taxon>Polyphaga</taxon>
        <taxon>Cucujiformia</taxon>
        <taxon>Curculionidae</taxon>
        <taxon>Dryophthorinae</taxon>
        <taxon>Rhynchophorus</taxon>
    </lineage>
</organism>
<keyword evidence="19" id="KW-1185">Reference proteome</keyword>
<evidence type="ECO:0000256" key="13">
    <source>
        <dbReference type="ARBA" id="ARBA00023157"/>
    </source>
</evidence>
<dbReference type="InterPro" id="IPR002035">
    <property type="entry name" value="VWF_A"/>
</dbReference>
<feature type="chain" id="PRO_5032756794" description="VWFA domain-containing protein" evidence="16">
    <location>
        <begin position="19"/>
        <end position="1219"/>
    </location>
</feature>
<dbReference type="EMBL" id="JAACXV010000406">
    <property type="protein sequence ID" value="KAF7278152.1"/>
    <property type="molecule type" value="Genomic_DNA"/>
</dbReference>
<dbReference type="Pfam" id="PF08399">
    <property type="entry name" value="VWA_N"/>
    <property type="match status" value="1"/>
</dbReference>